<feature type="domain" description="Polysaccharide chain length determinant N-terminal" evidence="7">
    <location>
        <begin position="10"/>
        <end position="68"/>
    </location>
</feature>
<evidence type="ECO:0000256" key="4">
    <source>
        <dbReference type="ARBA" id="ARBA00022989"/>
    </source>
</evidence>
<dbReference type="SUPFAM" id="SSF160355">
    <property type="entry name" value="Bacterial polysaccharide co-polymerase-like"/>
    <property type="match status" value="1"/>
</dbReference>
<dbReference type="Gene3D" id="3.30.1890.10">
    <property type="entry name" value="FepE-like"/>
    <property type="match status" value="1"/>
</dbReference>
<dbReference type="GO" id="GO:0004713">
    <property type="term" value="F:protein tyrosine kinase activity"/>
    <property type="evidence" value="ECO:0007669"/>
    <property type="project" value="TreeGrafter"/>
</dbReference>
<keyword evidence="3 6" id="KW-0812">Transmembrane</keyword>
<evidence type="ECO:0000259" key="7">
    <source>
        <dbReference type="Pfam" id="PF02706"/>
    </source>
</evidence>
<keyword evidence="2" id="KW-1003">Cell membrane</keyword>
<evidence type="ECO:0000256" key="2">
    <source>
        <dbReference type="ARBA" id="ARBA00022475"/>
    </source>
</evidence>
<dbReference type="Pfam" id="PF02706">
    <property type="entry name" value="Wzz"/>
    <property type="match status" value="1"/>
</dbReference>
<evidence type="ECO:0000256" key="3">
    <source>
        <dbReference type="ARBA" id="ARBA00022692"/>
    </source>
</evidence>
<dbReference type="GO" id="GO:0005886">
    <property type="term" value="C:plasma membrane"/>
    <property type="evidence" value="ECO:0007669"/>
    <property type="project" value="UniProtKB-SubCell"/>
</dbReference>
<proteinExistence type="predicted"/>
<dbReference type="Proteomes" id="UP000245909">
    <property type="component" value="Unassembled WGS sequence"/>
</dbReference>
<feature type="transmembrane region" description="Helical" evidence="6">
    <location>
        <begin position="305"/>
        <end position="329"/>
    </location>
</feature>
<dbReference type="EMBL" id="QENU01000001">
    <property type="protein sequence ID" value="PVX42952.1"/>
    <property type="molecule type" value="Genomic_DNA"/>
</dbReference>
<evidence type="ECO:0000313" key="9">
    <source>
        <dbReference type="Proteomes" id="UP000245909"/>
    </source>
</evidence>
<dbReference type="PANTHER" id="PTHR32309:SF13">
    <property type="entry name" value="FERRIC ENTEROBACTIN TRANSPORT PROTEIN FEPE"/>
    <property type="match status" value="1"/>
</dbReference>
<accession>A0A2U0TH65</accession>
<feature type="transmembrane region" description="Helical" evidence="6">
    <location>
        <begin position="26"/>
        <end position="44"/>
    </location>
</feature>
<evidence type="ECO:0000256" key="6">
    <source>
        <dbReference type="SAM" id="Phobius"/>
    </source>
</evidence>
<protein>
    <submittedName>
        <fullName evidence="8">Chain length determinant protein (Polysaccharide antigen chain regulator)</fullName>
    </submittedName>
</protein>
<dbReference type="InterPro" id="IPR003856">
    <property type="entry name" value="LPS_length_determ_N"/>
</dbReference>
<dbReference type="AlphaFoldDB" id="A0A2U0TH65"/>
<evidence type="ECO:0000256" key="5">
    <source>
        <dbReference type="ARBA" id="ARBA00023136"/>
    </source>
</evidence>
<name>A0A2U0TH65_9PAST</name>
<evidence type="ECO:0000313" key="8">
    <source>
        <dbReference type="EMBL" id="PVX42952.1"/>
    </source>
</evidence>
<sequence length="334" mass="37956">MTEQQLKQNDEIDLIELIQVLWKKKITIILTALVFTLAAAAYAFTAKEKWTSTAEVIPPTAVELGEYANAKMRFAKISNVSNITIDSISKKLYSNFDRIAFSQNERRDFFMKSDEYKRLIEGLDEKAQRKVLSDLSIEYISILRPDPKKNQDMFDNRISFASETPEAAQKTLTQFINFINEKAFNLDKSEFQLQITQKIESLNTEKEETETSLAVEKELNISPNSIIQSPQANMAPSQQTTGPLDHTTALLTYGADYARLQLHLIDTQLKQLTALQKEVKNLKGQSYSYQASPSYPVQRDWPKRAILLLVGAVLGGIIGSIWVLVNVFLRNNHE</sequence>
<comment type="subcellular location">
    <subcellularLocation>
        <location evidence="1">Cell membrane</location>
        <topology evidence="1">Multi-pass membrane protein</topology>
    </subcellularLocation>
</comment>
<organism evidence="8 9">
    <name type="scientific">Alitibacter langaaensis DSM 22999</name>
    <dbReference type="NCBI Taxonomy" id="1122935"/>
    <lineage>
        <taxon>Bacteria</taxon>
        <taxon>Pseudomonadati</taxon>
        <taxon>Pseudomonadota</taxon>
        <taxon>Gammaproteobacteria</taxon>
        <taxon>Pasteurellales</taxon>
        <taxon>Pasteurellaceae</taxon>
        <taxon>Alitibacter</taxon>
    </lineage>
</organism>
<evidence type="ECO:0000256" key="1">
    <source>
        <dbReference type="ARBA" id="ARBA00004651"/>
    </source>
</evidence>
<reference evidence="8 9" key="1">
    <citation type="submission" date="2018-05" db="EMBL/GenBank/DDBJ databases">
        <title>Genomic Encyclopedia of Type Strains, Phase IV (KMG-IV): sequencing the most valuable type-strain genomes for metagenomic binning, comparative biology and taxonomic classification.</title>
        <authorList>
            <person name="Goeker M."/>
        </authorList>
    </citation>
    <scope>NUCLEOTIDE SEQUENCE [LARGE SCALE GENOMIC DNA]</scope>
    <source>
        <strain evidence="8 9">DSM 22999</strain>
    </source>
</reference>
<keyword evidence="9" id="KW-1185">Reference proteome</keyword>
<comment type="caution">
    <text evidence="8">The sequence shown here is derived from an EMBL/GenBank/DDBJ whole genome shotgun (WGS) entry which is preliminary data.</text>
</comment>
<dbReference type="PANTHER" id="PTHR32309">
    <property type="entry name" value="TYROSINE-PROTEIN KINASE"/>
    <property type="match status" value="1"/>
</dbReference>
<dbReference type="RefSeq" id="WP_116631049.1">
    <property type="nucleotide sequence ID" value="NZ_QENU01000001.1"/>
</dbReference>
<dbReference type="InterPro" id="IPR050445">
    <property type="entry name" value="Bact_polysacc_biosynth/exp"/>
</dbReference>
<keyword evidence="4 6" id="KW-1133">Transmembrane helix</keyword>
<gene>
    <name evidence="8" type="ORF">C8D76_101291</name>
</gene>
<dbReference type="OrthoDB" id="6535795at2"/>
<keyword evidence="5 6" id="KW-0472">Membrane</keyword>